<keyword evidence="3" id="KW-0804">Transcription</keyword>
<evidence type="ECO:0000256" key="3">
    <source>
        <dbReference type="ARBA" id="ARBA00023163"/>
    </source>
</evidence>
<proteinExistence type="predicted"/>
<dbReference type="SUPFAM" id="SSF46689">
    <property type="entry name" value="Homeodomain-like"/>
    <property type="match status" value="1"/>
</dbReference>
<keyword evidence="2 4" id="KW-0238">DNA-binding</keyword>
<comment type="caution">
    <text evidence="6">The sequence shown here is derived from an EMBL/GenBank/DDBJ whole genome shotgun (WGS) entry which is preliminary data.</text>
</comment>
<evidence type="ECO:0000256" key="4">
    <source>
        <dbReference type="PROSITE-ProRule" id="PRU00335"/>
    </source>
</evidence>
<sequence length="198" mass="22268">MKDTRNNILLASQELLAKFGYAGYSLGAVAELLNVSKGVVTYHFPQKEHLIQTLITAYFSDAAEYMAKHMVIDRTAPEALASYIEANLRYAADNRKRTLAIMRIIANHRSKDGALAFTDQDNQIHQPLIEIFQYGQSEEGSFRTFAPELMAMLVRSAIDIVSGRIATHGIEDTEEAIQETVRTFMLATRREGHEEDSK</sequence>
<dbReference type="Proteomes" id="UP000558113">
    <property type="component" value="Unassembled WGS sequence"/>
</dbReference>
<dbReference type="PANTHER" id="PTHR30055:SF234">
    <property type="entry name" value="HTH-TYPE TRANSCRIPTIONAL REGULATOR BETI"/>
    <property type="match status" value="1"/>
</dbReference>
<dbReference type="EMBL" id="JAAAMU010000011">
    <property type="protein sequence ID" value="NBC71378.1"/>
    <property type="molecule type" value="Genomic_DNA"/>
</dbReference>
<dbReference type="InterPro" id="IPR001647">
    <property type="entry name" value="HTH_TetR"/>
</dbReference>
<dbReference type="PROSITE" id="PS50977">
    <property type="entry name" value="HTH_TETR_2"/>
    <property type="match status" value="1"/>
</dbReference>
<evidence type="ECO:0000313" key="6">
    <source>
        <dbReference type="EMBL" id="NBC71378.1"/>
    </source>
</evidence>
<dbReference type="Gene3D" id="1.10.10.60">
    <property type="entry name" value="Homeodomain-like"/>
    <property type="match status" value="1"/>
</dbReference>
<dbReference type="PRINTS" id="PR00455">
    <property type="entry name" value="HTHTETR"/>
</dbReference>
<keyword evidence="7" id="KW-1185">Reference proteome</keyword>
<dbReference type="PANTHER" id="PTHR30055">
    <property type="entry name" value="HTH-TYPE TRANSCRIPTIONAL REGULATOR RUTR"/>
    <property type="match status" value="1"/>
</dbReference>
<dbReference type="InterPro" id="IPR036271">
    <property type="entry name" value="Tet_transcr_reg_TetR-rel_C_sf"/>
</dbReference>
<protein>
    <submittedName>
        <fullName evidence="6">TetR family transcriptional regulator</fullName>
    </submittedName>
</protein>
<evidence type="ECO:0000259" key="5">
    <source>
        <dbReference type="PROSITE" id="PS50977"/>
    </source>
</evidence>
<name>A0A7X4YRV2_9BACL</name>
<dbReference type="SUPFAM" id="SSF48498">
    <property type="entry name" value="Tetracyclin repressor-like, C-terminal domain"/>
    <property type="match status" value="1"/>
</dbReference>
<evidence type="ECO:0000256" key="2">
    <source>
        <dbReference type="ARBA" id="ARBA00023125"/>
    </source>
</evidence>
<dbReference type="AlphaFoldDB" id="A0A7X4YRV2"/>
<dbReference type="OrthoDB" id="2356263at2"/>
<keyword evidence="1" id="KW-0805">Transcription regulation</keyword>
<dbReference type="Pfam" id="PF00440">
    <property type="entry name" value="TetR_N"/>
    <property type="match status" value="1"/>
</dbReference>
<dbReference type="Gene3D" id="1.10.357.10">
    <property type="entry name" value="Tetracycline Repressor, domain 2"/>
    <property type="match status" value="1"/>
</dbReference>
<evidence type="ECO:0000256" key="1">
    <source>
        <dbReference type="ARBA" id="ARBA00023015"/>
    </source>
</evidence>
<feature type="domain" description="HTH tetR-type" evidence="5">
    <location>
        <begin position="2"/>
        <end position="62"/>
    </location>
</feature>
<dbReference type="InterPro" id="IPR050109">
    <property type="entry name" value="HTH-type_TetR-like_transc_reg"/>
</dbReference>
<evidence type="ECO:0000313" key="7">
    <source>
        <dbReference type="Proteomes" id="UP000558113"/>
    </source>
</evidence>
<dbReference type="RefSeq" id="WP_161701288.1">
    <property type="nucleotide sequence ID" value="NZ_JAAAMU010000011.1"/>
</dbReference>
<dbReference type="GO" id="GO:0000976">
    <property type="term" value="F:transcription cis-regulatory region binding"/>
    <property type="evidence" value="ECO:0007669"/>
    <property type="project" value="TreeGrafter"/>
</dbReference>
<gene>
    <name evidence="6" type="ORF">GT003_20480</name>
</gene>
<reference evidence="6 7" key="1">
    <citation type="submission" date="2020-01" db="EMBL/GenBank/DDBJ databases">
        <title>Paenibacillus soybeanensis sp. nov. isolated from the nodules of soybean (Glycine max(L.) Merr).</title>
        <authorList>
            <person name="Wang H."/>
        </authorList>
    </citation>
    <scope>NUCLEOTIDE SEQUENCE [LARGE SCALE GENOMIC DNA]</scope>
    <source>
        <strain evidence="6 7">DSM 23054</strain>
    </source>
</reference>
<dbReference type="InterPro" id="IPR009057">
    <property type="entry name" value="Homeodomain-like_sf"/>
</dbReference>
<dbReference type="GO" id="GO:0003700">
    <property type="term" value="F:DNA-binding transcription factor activity"/>
    <property type="evidence" value="ECO:0007669"/>
    <property type="project" value="TreeGrafter"/>
</dbReference>
<organism evidence="6 7">
    <name type="scientific">Paenibacillus sacheonensis</name>
    <dbReference type="NCBI Taxonomy" id="742054"/>
    <lineage>
        <taxon>Bacteria</taxon>
        <taxon>Bacillati</taxon>
        <taxon>Bacillota</taxon>
        <taxon>Bacilli</taxon>
        <taxon>Bacillales</taxon>
        <taxon>Paenibacillaceae</taxon>
        <taxon>Paenibacillus</taxon>
    </lineage>
</organism>
<accession>A0A7X4YRV2</accession>
<feature type="DNA-binding region" description="H-T-H motif" evidence="4">
    <location>
        <begin position="25"/>
        <end position="44"/>
    </location>
</feature>